<dbReference type="Pfam" id="PF08241">
    <property type="entry name" value="Methyltransf_11"/>
    <property type="match status" value="1"/>
</dbReference>
<dbReference type="InterPro" id="IPR029063">
    <property type="entry name" value="SAM-dependent_MTases_sf"/>
</dbReference>
<keyword evidence="2 5" id="KW-0489">Methyltransferase</keyword>
<evidence type="ECO:0000256" key="2">
    <source>
        <dbReference type="ARBA" id="ARBA00022603"/>
    </source>
</evidence>
<dbReference type="EMBL" id="JH793317">
    <property type="protein sequence ID" value="ELQ37791.1"/>
    <property type="molecule type" value="Genomic_DNA"/>
</dbReference>
<dbReference type="Gene3D" id="3.40.50.150">
    <property type="entry name" value="Vaccinia Virus protein VP39"/>
    <property type="match status" value="1"/>
</dbReference>
<evidence type="ECO:0000313" key="5">
    <source>
        <dbReference type="EMBL" id="ELQ37791.1"/>
    </source>
</evidence>
<gene>
    <name evidence="5" type="ORF">OOU_Y34scaffold00576g3</name>
</gene>
<organism evidence="5">
    <name type="scientific">Pyricularia oryzae (strain Y34)</name>
    <name type="common">Rice blast fungus</name>
    <name type="synonym">Magnaporthe oryzae</name>
    <dbReference type="NCBI Taxonomy" id="1143189"/>
    <lineage>
        <taxon>Eukaryota</taxon>
        <taxon>Fungi</taxon>
        <taxon>Dikarya</taxon>
        <taxon>Ascomycota</taxon>
        <taxon>Pezizomycotina</taxon>
        <taxon>Sordariomycetes</taxon>
        <taxon>Sordariomycetidae</taxon>
        <taxon>Magnaporthales</taxon>
        <taxon>Pyriculariaceae</taxon>
        <taxon>Pyricularia</taxon>
    </lineage>
</organism>
<keyword evidence="3" id="KW-0808">Transferase</keyword>
<dbReference type="PANTHER" id="PTHR44942:SF4">
    <property type="entry name" value="METHYLTRANSFERASE TYPE 11 DOMAIN-CONTAINING PROTEIN"/>
    <property type="match status" value="1"/>
</dbReference>
<dbReference type="AlphaFoldDB" id="A0AA97NWU5"/>
<dbReference type="PANTHER" id="PTHR44942">
    <property type="entry name" value="METHYLTRANSF_11 DOMAIN-CONTAINING PROTEIN"/>
    <property type="match status" value="1"/>
</dbReference>
<dbReference type="GO" id="GO:0032259">
    <property type="term" value="P:methylation"/>
    <property type="evidence" value="ECO:0007669"/>
    <property type="project" value="UniProtKB-KW"/>
</dbReference>
<evidence type="ECO:0000259" key="4">
    <source>
        <dbReference type="Pfam" id="PF08241"/>
    </source>
</evidence>
<evidence type="ECO:0000256" key="1">
    <source>
        <dbReference type="ARBA" id="ARBA00008361"/>
    </source>
</evidence>
<dbReference type="Proteomes" id="UP000011086">
    <property type="component" value="Unassembled WGS sequence"/>
</dbReference>
<dbReference type="CDD" id="cd02440">
    <property type="entry name" value="AdoMet_MTases"/>
    <property type="match status" value="1"/>
</dbReference>
<dbReference type="SUPFAM" id="SSF53335">
    <property type="entry name" value="S-adenosyl-L-methionine-dependent methyltransferases"/>
    <property type="match status" value="1"/>
</dbReference>
<dbReference type="InterPro" id="IPR013216">
    <property type="entry name" value="Methyltransf_11"/>
</dbReference>
<protein>
    <submittedName>
        <fullName evidence="5">Methyltransferase</fullName>
    </submittedName>
</protein>
<sequence length="324" mass="36611">MPCSIQDTRGGEGRVQRRGCYDVYRATYPRAVVDSFLDKIKVKGRGRARIVEVGAGTGKFTERLVERPEKYEVVAVEPLAGMRAQLADKELGAGRVKLVDGHAGGIPLEEGWGDAAVVAQAFHWFADEGALEEIARVLRPMAVLGMIWNVEDLEITRWVFITYNSLPNRKLGRTWVTDNKPRDWQASTKWEQKLNDMVHSLPDDGHPRFRHSKWPDVFTSQLASSPLQALRGGASGKTPRFSLPLGEERVPFSIWLSEDELWRRMCTLSQMSIIVKKGGDEARELRTKFDEALRGDDVERNDKGEVNINGQTYFAWTDKIGGYY</sequence>
<evidence type="ECO:0000256" key="3">
    <source>
        <dbReference type="ARBA" id="ARBA00022679"/>
    </source>
</evidence>
<proteinExistence type="inferred from homology"/>
<accession>A0AA97NWU5</accession>
<dbReference type="InterPro" id="IPR051052">
    <property type="entry name" value="Diverse_substrate_MTase"/>
</dbReference>
<feature type="domain" description="Methyltransferase type 11" evidence="4">
    <location>
        <begin position="51"/>
        <end position="141"/>
    </location>
</feature>
<comment type="similarity">
    <text evidence="1">Belongs to the methyltransferase superfamily.</text>
</comment>
<name>A0AA97NWU5_PYRO3</name>
<reference evidence="5" key="1">
    <citation type="journal article" date="2012" name="PLoS Genet.">
        <title>Comparative analysis of the genomes of two field isolates of the rice blast fungus Magnaporthe oryzae.</title>
        <authorList>
            <person name="Xue M."/>
            <person name="Yang J."/>
            <person name="Li Z."/>
            <person name="Hu S."/>
            <person name="Yao N."/>
            <person name="Dean R.A."/>
            <person name="Zhao W."/>
            <person name="Shen M."/>
            <person name="Zhang H."/>
            <person name="Li C."/>
            <person name="Liu L."/>
            <person name="Cao L."/>
            <person name="Xu X."/>
            <person name="Xing Y."/>
            <person name="Hsiang T."/>
            <person name="Zhang Z."/>
            <person name="Xu J.R."/>
            <person name="Peng Y.L."/>
        </authorList>
    </citation>
    <scope>NUCLEOTIDE SEQUENCE</scope>
    <source>
        <strain evidence="5">Y34</strain>
    </source>
</reference>
<dbReference type="GO" id="GO:0008757">
    <property type="term" value="F:S-adenosylmethionine-dependent methyltransferase activity"/>
    <property type="evidence" value="ECO:0007669"/>
    <property type="project" value="InterPro"/>
</dbReference>